<keyword evidence="2" id="KW-1185">Reference proteome</keyword>
<proteinExistence type="predicted"/>
<reference evidence="1 2" key="1">
    <citation type="submission" date="2020-07" db="EMBL/GenBank/DDBJ databases">
        <title>Definition of the novel symbiovar canariense within Mesorhizobium novociceri, a new species of genus Mesorhizobium nodulating Cicer canariense in the Caldera de Taburiente National Park (La Palma, Canary Islands).</title>
        <authorList>
            <person name="Leon-Barrios M."/>
            <person name="Perez-Yepez J."/>
            <person name="Flores-Felix J.D."/>
            <person name="Ramirez-Baena M.H."/>
            <person name="Pulido-Suarez L."/>
            <person name="Igual J.M."/>
            <person name="Velazquez E."/>
            <person name="Peix A."/>
        </authorList>
    </citation>
    <scope>NUCLEOTIDE SEQUENCE [LARGE SCALE GENOMIC DNA]</scope>
    <source>
        <strain evidence="1 2">CCANP35</strain>
    </source>
</reference>
<comment type="caution">
    <text evidence="1">The sequence shown here is derived from an EMBL/GenBank/DDBJ whole genome shotgun (WGS) entry which is preliminary data.</text>
</comment>
<accession>A0A838BH00</accession>
<evidence type="ECO:0000313" key="1">
    <source>
        <dbReference type="EMBL" id="MBA1144790.1"/>
    </source>
</evidence>
<protein>
    <submittedName>
        <fullName evidence="1">Uncharacterized protein</fullName>
    </submittedName>
</protein>
<dbReference type="Proteomes" id="UP000558284">
    <property type="component" value="Unassembled WGS sequence"/>
</dbReference>
<gene>
    <name evidence="1" type="ORF">H0241_31845</name>
</gene>
<sequence length="48" mass="5204">MARDFVVKHLPSVALIDQLSAVRAVVEMVSLVCRLGAVALADDRRAKI</sequence>
<evidence type="ECO:0000313" key="2">
    <source>
        <dbReference type="Proteomes" id="UP000558284"/>
    </source>
</evidence>
<organism evidence="1 2">
    <name type="scientific">Mesorhizobium neociceri</name>
    <dbReference type="NCBI Taxonomy" id="1307853"/>
    <lineage>
        <taxon>Bacteria</taxon>
        <taxon>Pseudomonadati</taxon>
        <taxon>Pseudomonadota</taxon>
        <taxon>Alphaproteobacteria</taxon>
        <taxon>Hyphomicrobiales</taxon>
        <taxon>Phyllobacteriaceae</taxon>
        <taxon>Mesorhizobium</taxon>
    </lineage>
</organism>
<name>A0A838BH00_9HYPH</name>
<dbReference type="AlphaFoldDB" id="A0A838BH00"/>
<dbReference type="RefSeq" id="WP_210285149.1">
    <property type="nucleotide sequence ID" value="NZ_JACDTY010000027.1"/>
</dbReference>
<dbReference type="EMBL" id="JACDTY010000027">
    <property type="protein sequence ID" value="MBA1144790.1"/>
    <property type="molecule type" value="Genomic_DNA"/>
</dbReference>